<organism evidence="2 3">
    <name type="scientific">Trichophyton interdigitale (strain MR816)</name>
    <dbReference type="NCBI Taxonomy" id="1215338"/>
    <lineage>
        <taxon>Eukaryota</taxon>
        <taxon>Fungi</taxon>
        <taxon>Dikarya</taxon>
        <taxon>Ascomycota</taxon>
        <taxon>Pezizomycotina</taxon>
        <taxon>Eurotiomycetes</taxon>
        <taxon>Eurotiomycetidae</taxon>
        <taxon>Onygenales</taxon>
        <taxon>Arthrodermataceae</taxon>
        <taxon>Trichophyton</taxon>
    </lineage>
</organism>
<keyword evidence="3" id="KW-1185">Reference proteome</keyword>
<dbReference type="GO" id="GO:0016787">
    <property type="term" value="F:hydrolase activity"/>
    <property type="evidence" value="ECO:0007669"/>
    <property type="project" value="InterPro"/>
</dbReference>
<evidence type="ECO:0000313" key="3">
    <source>
        <dbReference type="Proteomes" id="UP000024533"/>
    </source>
</evidence>
<protein>
    <recommendedName>
        <fullName evidence="1">Calcineurin-like phosphoesterase domain-containing protein</fullName>
    </recommendedName>
</protein>
<gene>
    <name evidence="2" type="ORF">H109_05489</name>
</gene>
<evidence type="ECO:0000259" key="1">
    <source>
        <dbReference type="Pfam" id="PF00149"/>
    </source>
</evidence>
<dbReference type="PANTHER" id="PTHR12905">
    <property type="entry name" value="METALLOPHOSPHOESTERASE"/>
    <property type="match status" value="1"/>
</dbReference>
<dbReference type="InterPro" id="IPR051693">
    <property type="entry name" value="UPF0046_metallophosphoest"/>
</dbReference>
<feature type="domain" description="Calcineurin-like phosphoesterase" evidence="1">
    <location>
        <begin position="4"/>
        <end position="206"/>
    </location>
</feature>
<name>A0A059J4F0_TRIIM</name>
<dbReference type="Pfam" id="PF00149">
    <property type="entry name" value="Metallophos"/>
    <property type="match status" value="1"/>
</dbReference>
<evidence type="ECO:0000313" key="2">
    <source>
        <dbReference type="EMBL" id="KDB22568.1"/>
    </source>
</evidence>
<dbReference type="CDD" id="cd07379">
    <property type="entry name" value="MPP_239FB"/>
    <property type="match status" value="1"/>
</dbReference>
<dbReference type="OMA" id="SRPRMHC"/>
<dbReference type="AlphaFoldDB" id="A0A059J4F0"/>
<comment type="caution">
    <text evidence="2">The sequence shown here is derived from an EMBL/GenBank/DDBJ whole genome shotgun (WGS) entry which is preliminary data.</text>
</comment>
<sequence>MATRFLILSDTHATDYHPPEQHADVALHCGDLTQESKIDEFRATIELLKAINAPLKLIIAGNHDFTLDVPMFRQKVAEMPGPVDAELVKKIYGDYGEAKRLFDEARDHGIILLDEGLYTFDLANGASLTIYASPFTPSEGDWGFQYSPKEGHSFDIKDGVDIVMTHGPPHGVMDRPYSSSRVGCPDLFKSVFRTRPKLHCFGHIHEEWGARLVTWRENDTSEASHLTVIENDPDKSPVITNLSRLGGSKHDEPEVREAKQEKLKTSRREGCYSTRCFAEPGAQTLFINASIKGDEDQDRPLEDVDIASTSEPIIDIWSSMLAGAPGFTIEPDMKIAFDTSKGIRIRVDLIEIGEGCIERIHATRPFFEGSVASISDLLRLRAVTVVDRGSDGD</sequence>
<dbReference type="HOGENOM" id="CLU_041441_2_0_1"/>
<dbReference type="InterPro" id="IPR029052">
    <property type="entry name" value="Metallo-depent_PP-like"/>
</dbReference>
<dbReference type="InterPro" id="IPR004843">
    <property type="entry name" value="Calcineurin-like_PHP"/>
</dbReference>
<proteinExistence type="predicted"/>
<dbReference type="Proteomes" id="UP000024533">
    <property type="component" value="Unassembled WGS sequence"/>
</dbReference>
<accession>A0A059J4F0</accession>
<dbReference type="SUPFAM" id="SSF56300">
    <property type="entry name" value="Metallo-dependent phosphatases"/>
    <property type="match status" value="1"/>
</dbReference>
<dbReference type="PANTHER" id="PTHR12905:SF0">
    <property type="entry name" value="CALCINEURIN-LIKE PHOSPHOESTERASE DOMAIN-CONTAINING PROTEIN"/>
    <property type="match status" value="1"/>
</dbReference>
<dbReference type="OrthoDB" id="630188at2759"/>
<reference evidence="2 3" key="1">
    <citation type="submission" date="2014-02" db="EMBL/GenBank/DDBJ databases">
        <title>The Genome Sequence of Trichophyton interdigitale MR816.</title>
        <authorList>
            <consortium name="The Broad Institute Genomics Platform"/>
            <person name="Cuomo C.A."/>
            <person name="White T.C."/>
            <person name="Graser Y."/>
            <person name="Martinez-Rossi N."/>
            <person name="Heitman J."/>
            <person name="Young S.K."/>
            <person name="Zeng Q."/>
            <person name="Gargeya S."/>
            <person name="Abouelleil A."/>
            <person name="Alvarado L."/>
            <person name="Chapman S.B."/>
            <person name="Gainer-Dewar J."/>
            <person name="Goldberg J."/>
            <person name="Griggs A."/>
            <person name="Gujja S."/>
            <person name="Hansen M."/>
            <person name="Howarth C."/>
            <person name="Imamovic A."/>
            <person name="Larimer J."/>
            <person name="Martinez D."/>
            <person name="Murphy C."/>
            <person name="Pearson M.D."/>
            <person name="Persinoti G."/>
            <person name="Poon T."/>
            <person name="Priest M."/>
            <person name="Roberts A.D."/>
            <person name="Saif S."/>
            <person name="Shea T.D."/>
            <person name="Sykes S.N."/>
            <person name="Wortman J."/>
            <person name="Nusbaum C."/>
            <person name="Birren B."/>
        </authorList>
    </citation>
    <scope>NUCLEOTIDE SEQUENCE [LARGE SCALE GENOMIC DNA]</scope>
    <source>
        <strain evidence="2 3">MR816</strain>
    </source>
</reference>
<dbReference type="Gene3D" id="3.60.21.10">
    <property type="match status" value="1"/>
</dbReference>
<dbReference type="EMBL" id="AOKY01000346">
    <property type="protein sequence ID" value="KDB22568.1"/>
    <property type="molecule type" value="Genomic_DNA"/>
</dbReference>